<evidence type="ECO:0000256" key="2">
    <source>
        <dbReference type="ARBA" id="ARBA00023015"/>
    </source>
</evidence>
<gene>
    <name evidence="6" type="ORF">GCM10011498_35910</name>
</gene>
<evidence type="ECO:0000313" key="6">
    <source>
        <dbReference type="EMBL" id="GGA31498.1"/>
    </source>
</evidence>
<dbReference type="RefSeq" id="WP_188678523.1">
    <property type="nucleotide sequence ID" value="NZ_BMKA01000008.1"/>
</dbReference>
<dbReference type="SUPFAM" id="SSF46785">
    <property type="entry name" value="Winged helix' DNA-binding domain"/>
    <property type="match status" value="1"/>
</dbReference>
<protein>
    <submittedName>
        <fullName evidence="6">LysR family transcriptional regulator</fullName>
    </submittedName>
</protein>
<accession>A0A916R3M9</accession>
<dbReference type="PANTHER" id="PTHR30537:SF3">
    <property type="entry name" value="TRANSCRIPTIONAL REGULATORY PROTEIN"/>
    <property type="match status" value="1"/>
</dbReference>
<dbReference type="InterPro" id="IPR005119">
    <property type="entry name" value="LysR_subst-bd"/>
</dbReference>
<sequence>MNGLPPSFDWNHARAFLATAQSGSLSAAARLLGLTQPTLSRQVAALETELGLTLFERVGRGLEITEAGREMLVHFAAMGEASEKATLAASGQSQSVEGRVSLSVSDIIAAYIMPEALVRLRQHAPGIEIELLAVNGISNLQKREADIALRHIRPREPELIARSLGDASGRLYGATPYLAHLGALRSLKDLNAARFISTGDPEEFLTYLNARGYCLTRANVAYSSPSGIAGWEMVKQGLGLGVMMSDLGDHAEGVVPVLPDFTTVYFPNWLTTHRELHTSKRIRIVFDFLADYFKETFTLK</sequence>
<keyword evidence="3" id="KW-0238">DNA-binding</keyword>
<dbReference type="PRINTS" id="PR00039">
    <property type="entry name" value="HTHLYSR"/>
</dbReference>
<dbReference type="GO" id="GO:0006351">
    <property type="term" value="P:DNA-templated transcription"/>
    <property type="evidence" value="ECO:0007669"/>
    <property type="project" value="TreeGrafter"/>
</dbReference>
<dbReference type="Pfam" id="PF00126">
    <property type="entry name" value="HTH_1"/>
    <property type="match status" value="1"/>
</dbReference>
<dbReference type="PANTHER" id="PTHR30537">
    <property type="entry name" value="HTH-TYPE TRANSCRIPTIONAL REGULATOR"/>
    <property type="match status" value="1"/>
</dbReference>
<dbReference type="InterPro" id="IPR036388">
    <property type="entry name" value="WH-like_DNA-bd_sf"/>
</dbReference>
<keyword evidence="4" id="KW-0804">Transcription</keyword>
<dbReference type="Gene3D" id="1.10.10.10">
    <property type="entry name" value="Winged helix-like DNA-binding domain superfamily/Winged helix DNA-binding domain"/>
    <property type="match status" value="1"/>
</dbReference>
<reference evidence="6" key="1">
    <citation type="journal article" date="2014" name="Int. J. Syst. Evol. Microbiol.">
        <title>Complete genome sequence of Corynebacterium casei LMG S-19264T (=DSM 44701T), isolated from a smear-ripened cheese.</title>
        <authorList>
            <consortium name="US DOE Joint Genome Institute (JGI-PGF)"/>
            <person name="Walter F."/>
            <person name="Albersmeier A."/>
            <person name="Kalinowski J."/>
            <person name="Ruckert C."/>
        </authorList>
    </citation>
    <scope>NUCLEOTIDE SEQUENCE</scope>
    <source>
        <strain evidence="6">CGMCC 1.15880</strain>
    </source>
</reference>
<evidence type="ECO:0000313" key="7">
    <source>
        <dbReference type="Proteomes" id="UP000628017"/>
    </source>
</evidence>
<dbReference type="InterPro" id="IPR036390">
    <property type="entry name" value="WH_DNA-bd_sf"/>
</dbReference>
<dbReference type="GO" id="GO:0003700">
    <property type="term" value="F:DNA-binding transcription factor activity"/>
    <property type="evidence" value="ECO:0007669"/>
    <property type="project" value="InterPro"/>
</dbReference>
<dbReference type="SUPFAM" id="SSF53850">
    <property type="entry name" value="Periplasmic binding protein-like II"/>
    <property type="match status" value="1"/>
</dbReference>
<evidence type="ECO:0000256" key="3">
    <source>
        <dbReference type="ARBA" id="ARBA00023125"/>
    </source>
</evidence>
<dbReference type="EMBL" id="BMKA01000008">
    <property type="protein sequence ID" value="GGA31498.1"/>
    <property type="molecule type" value="Genomic_DNA"/>
</dbReference>
<organism evidence="6 7">
    <name type="scientific">Neptunicoccus cionae</name>
    <dbReference type="NCBI Taxonomy" id="2035344"/>
    <lineage>
        <taxon>Bacteria</taxon>
        <taxon>Pseudomonadati</taxon>
        <taxon>Pseudomonadota</taxon>
        <taxon>Alphaproteobacteria</taxon>
        <taxon>Rhodobacterales</taxon>
        <taxon>Paracoccaceae</taxon>
        <taxon>Neptunicoccus</taxon>
    </lineage>
</organism>
<evidence type="ECO:0000256" key="1">
    <source>
        <dbReference type="ARBA" id="ARBA00009437"/>
    </source>
</evidence>
<comment type="caution">
    <text evidence="6">The sequence shown here is derived from an EMBL/GenBank/DDBJ whole genome shotgun (WGS) entry which is preliminary data.</text>
</comment>
<evidence type="ECO:0000259" key="5">
    <source>
        <dbReference type="PROSITE" id="PS50931"/>
    </source>
</evidence>
<keyword evidence="7" id="KW-1185">Reference proteome</keyword>
<dbReference type="InterPro" id="IPR000847">
    <property type="entry name" value="LysR_HTH_N"/>
</dbReference>
<dbReference type="InterPro" id="IPR058163">
    <property type="entry name" value="LysR-type_TF_proteobact-type"/>
</dbReference>
<comment type="similarity">
    <text evidence="1">Belongs to the LysR transcriptional regulatory family.</text>
</comment>
<dbReference type="PROSITE" id="PS50931">
    <property type="entry name" value="HTH_LYSR"/>
    <property type="match status" value="1"/>
</dbReference>
<dbReference type="Proteomes" id="UP000628017">
    <property type="component" value="Unassembled WGS sequence"/>
</dbReference>
<keyword evidence="2" id="KW-0805">Transcription regulation</keyword>
<feature type="domain" description="HTH lysR-type" evidence="5">
    <location>
        <begin position="8"/>
        <end position="65"/>
    </location>
</feature>
<dbReference type="FunFam" id="1.10.10.10:FF:000001">
    <property type="entry name" value="LysR family transcriptional regulator"/>
    <property type="match status" value="1"/>
</dbReference>
<name>A0A916R3M9_9RHOB</name>
<evidence type="ECO:0000256" key="4">
    <source>
        <dbReference type="ARBA" id="ARBA00023163"/>
    </source>
</evidence>
<proteinExistence type="inferred from homology"/>
<dbReference type="AlphaFoldDB" id="A0A916R3M9"/>
<dbReference type="Pfam" id="PF03466">
    <property type="entry name" value="LysR_substrate"/>
    <property type="match status" value="1"/>
</dbReference>
<dbReference type="GO" id="GO:0043565">
    <property type="term" value="F:sequence-specific DNA binding"/>
    <property type="evidence" value="ECO:0007669"/>
    <property type="project" value="TreeGrafter"/>
</dbReference>
<reference evidence="6" key="2">
    <citation type="submission" date="2020-09" db="EMBL/GenBank/DDBJ databases">
        <authorList>
            <person name="Sun Q."/>
            <person name="Zhou Y."/>
        </authorList>
    </citation>
    <scope>NUCLEOTIDE SEQUENCE</scope>
    <source>
        <strain evidence="6">CGMCC 1.15880</strain>
    </source>
</reference>
<dbReference type="Gene3D" id="3.40.190.290">
    <property type="match status" value="1"/>
</dbReference>